<dbReference type="AlphaFoldDB" id="A0A9P0Z5K0"/>
<name>A0A9P0Z5K0_CUSEU</name>
<sequence length="433" mass="47695">MLYQLHEACAADMPPAEGIDPGSSMTKVSYAVAVKDPILGQRLHSQNVSFSDAADLGSSGTLSGFPSISFSVNELRMLSHPFRYALVGTFPFGRPPISAIRKAFAAIGFSQPYSVGQIQSNIFLVNFKSDLDFHKFWDKRSWDFFGFQMAVTRWTPTFSVERDYPIAPIWISLVGLPIHLHDLRALKSIAKLLGKPIRIDMPTANFSRPSTARICIEMDISLDLPPKIWIGNGTTGFFQPIVYENLPFFCNFCSRFGHTDSDCPKGTTLAQNSSKKQVMDATCSAPVLEELPTGPNCSVAKPVVSTAPVCDAALLPNNPDANSTGPLPTDESIELQTDVENVNDSQVSNVDVVPHHDADLGPLSTVSVATDLQTVAPPGENKQLPFKLTATRSHHYSLLTIYRVILIWLFQHNPPPLWLQSLPSLWLLRNYLP</sequence>
<keyword evidence="3" id="KW-1185">Reference proteome</keyword>
<evidence type="ECO:0000313" key="3">
    <source>
        <dbReference type="Proteomes" id="UP001152484"/>
    </source>
</evidence>
<accession>A0A9P0Z5K0</accession>
<protein>
    <recommendedName>
        <fullName evidence="1">DUF4283 domain-containing protein</fullName>
    </recommendedName>
</protein>
<dbReference type="OrthoDB" id="1751950at2759"/>
<proteinExistence type="predicted"/>
<dbReference type="EMBL" id="CAMAPE010000021">
    <property type="protein sequence ID" value="CAH9090103.1"/>
    <property type="molecule type" value="Genomic_DNA"/>
</dbReference>
<evidence type="ECO:0000259" key="1">
    <source>
        <dbReference type="Pfam" id="PF14111"/>
    </source>
</evidence>
<feature type="domain" description="DUF4283" evidence="1">
    <location>
        <begin position="82"/>
        <end position="161"/>
    </location>
</feature>
<gene>
    <name evidence="2" type="ORF">CEURO_LOCUS11112</name>
</gene>
<dbReference type="Proteomes" id="UP001152484">
    <property type="component" value="Unassembled WGS sequence"/>
</dbReference>
<comment type="caution">
    <text evidence="2">The sequence shown here is derived from an EMBL/GenBank/DDBJ whole genome shotgun (WGS) entry which is preliminary data.</text>
</comment>
<dbReference type="PANTHER" id="PTHR31286:SF180">
    <property type="entry name" value="OS10G0362600 PROTEIN"/>
    <property type="match status" value="1"/>
</dbReference>
<dbReference type="Pfam" id="PF14111">
    <property type="entry name" value="DUF4283"/>
    <property type="match status" value="1"/>
</dbReference>
<evidence type="ECO:0000313" key="2">
    <source>
        <dbReference type="EMBL" id="CAH9090103.1"/>
    </source>
</evidence>
<organism evidence="2 3">
    <name type="scientific">Cuscuta europaea</name>
    <name type="common">European dodder</name>
    <dbReference type="NCBI Taxonomy" id="41803"/>
    <lineage>
        <taxon>Eukaryota</taxon>
        <taxon>Viridiplantae</taxon>
        <taxon>Streptophyta</taxon>
        <taxon>Embryophyta</taxon>
        <taxon>Tracheophyta</taxon>
        <taxon>Spermatophyta</taxon>
        <taxon>Magnoliopsida</taxon>
        <taxon>eudicotyledons</taxon>
        <taxon>Gunneridae</taxon>
        <taxon>Pentapetalae</taxon>
        <taxon>asterids</taxon>
        <taxon>lamiids</taxon>
        <taxon>Solanales</taxon>
        <taxon>Convolvulaceae</taxon>
        <taxon>Cuscuteae</taxon>
        <taxon>Cuscuta</taxon>
        <taxon>Cuscuta subgen. Cuscuta</taxon>
    </lineage>
</organism>
<dbReference type="InterPro" id="IPR025558">
    <property type="entry name" value="DUF4283"/>
</dbReference>
<dbReference type="InterPro" id="IPR040256">
    <property type="entry name" value="At4g02000-like"/>
</dbReference>
<dbReference type="PANTHER" id="PTHR31286">
    <property type="entry name" value="GLYCINE-RICH CELL WALL STRUCTURAL PROTEIN 1.8-LIKE"/>
    <property type="match status" value="1"/>
</dbReference>
<reference evidence="2" key="1">
    <citation type="submission" date="2022-07" db="EMBL/GenBank/DDBJ databases">
        <authorList>
            <person name="Macas J."/>
            <person name="Novak P."/>
            <person name="Neumann P."/>
        </authorList>
    </citation>
    <scope>NUCLEOTIDE SEQUENCE</scope>
</reference>